<keyword evidence="7" id="KW-1185">Reference proteome</keyword>
<evidence type="ECO:0000313" key="6">
    <source>
        <dbReference type="EMBL" id="KAF8732732.1"/>
    </source>
</evidence>
<feature type="transmembrane region" description="Helical" evidence="5">
    <location>
        <begin position="15"/>
        <end position="44"/>
    </location>
</feature>
<dbReference type="Gene3D" id="1.10.630.10">
    <property type="entry name" value="Cytochrome P450"/>
    <property type="match status" value="1"/>
</dbReference>
<evidence type="ECO:0000256" key="1">
    <source>
        <dbReference type="ARBA" id="ARBA00010617"/>
    </source>
</evidence>
<dbReference type="InterPro" id="IPR001128">
    <property type="entry name" value="Cyt_P450"/>
</dbReference>
<dbReference type="GO" id="GO:0016705">
    <property type="term" value="F:oxidoreductase activity, acting on paired donors, with incorporation or reduction of molecular oxygen"/>
    <property type="evidence" value="ECO:0007669"/>
    <property type="project" value="InterPro"/>
</dbReference>
<evidence type="ECO:0000256" key="4">
    <source>
        <dbReference type="ARBA" id="ARBA00023004"/>
    </source>
</evidence>
<organism evidence="6 7">
    <name type="scientific">Digitaria exilis</name>
    <dbReference type="NCBI Taxonomy" id="1010633"/>
    <lineage>
        <taxon>Eukaryota</taxon>
        <taxon>Viridiplantae</taxon>
        <taxon>Streptophyta</taxon>
        <taxon>Embryophyta</taxon>
        <taxon>Tracheophyta</taxon>
        <taxon>Spermatophyta</taxon>
        <taxon>Magnoliopsida</taxon>
        <taxon>Liliopsida</taxon>
        <taxon>Poales</taxon>
        <taxon>Poaceae</taxon>
        <taxon>PACMAD clade</taxon>
        <taxon>Panicoideae</taxon>
        <taxon>Panicodae</taxon>
        <taxon>Paniceae</taxon>
        <taxon>Anthephorinae</taxon>
        <taxon>Digitaria</taxon>
    </lineage>
</organism>
<keyword evidence="3" id="KW-0560">Oxidoreductase</keyword>
<proteinExistence type="inferred from homology"/>
<dbReference type="OrthoDB" id="1470350at2759"/>
<dbReference type="GO" id="GO:0004497">
    <property type="term" value="F:monooxygenase activity"/>
    <property type="evidence" value="ECO:0007669"/>
    <property type="project" value="InterPro"/>
</dbReference>
<dbReference type="AlphaFoldDB" id="A0A835KI48"/>
<dbReference type="SUPFAM" id="SSF48264">
    <property type="entry name" value="Cytochrome P450"/>
    <property type="match status" value="1"/>
</dbReference>
<dbReference type="Proteomes" id="UP000636709">
    <property type="component" value="Unassembled WGS sequence"/>
</dbReference>
<keyword evidence="5" id="KW-1133">Transmembrane helix</keyword>
<keyword evidence="5" id="KW-0812">Transmembrane</keyword>
<comment type="caution">
    <text evidence="6">The sequence shown here is derived from an EMBL/GenBank/DDBJ whole genome shotgun (WGS) entry which is preliminary data.</text>
</comment>
<feature type="transmembrane region" description="Helical" evidence="5">
    <location>
        <begin position="561"/>
        <end position="581"/>
    </location>
</feature>
<dbReference type="GO" id="GO:0005506">
    <property type="term" value="F:iron ion binding"/>
    <property type="evidence" value="ECO:0007669"/>
    <property type="project" value="InterPro"/>
</dbReference>
<dbReference type="EMBL" id="JACEFO010001603">
    <property type="protein sequence ID" value="KAF8732732.1"/>
    <property type="molecule type" value="Genomic_DNA"/>
</dbReference>
<dbReference type="PANTHER" id="PTHR24296">
    <property type="entry name" value="CYTOCHROME P450"/>
    <property type="match status" value="1"/>
</dbReference>
<dbReference type="Pfam" id="PF00067">
    <property type="entry name" value="p450"/>
    <property type="match status" value="1"/>
</dbReference>
<keyword evidence="5" id="KW-0472">Membrane</keyword>
<reference evidence="6" key="1">
    <citation type="submission" date="2020-07" db="EMBL/GenBank/DDBJ databases">
        <title>Genome sequence and genetic diversity analysis of an under-domesticated orphan crop, white fonio (Digitaria exilis).</title>
        <authorList>
            <person name="Bennetzen J.L."/>
            <person name="Chen S."/>
            <person name="Ma X."/>
            <person name="Wang X."/>
            <person name="Yssel A.E.J."/>
            <person name="Chaluvadi S.R."/>
            <person name="Johnson M."/>
            <person name="Gangashetty P."/>
            <person name="Hamidou F."/>
            <person name="Sanogo M.D."/>
            <person name="Zwaenepoel A."/>
            <person name="Wallace J."/>
            <person name="Van De Peer Y."/>
            <person name="Van Deynze A."/>
        </authorList>
    </citation>
    <scope>NUCLEOTIDE SEQUENCE</scope>
    <source>
        <tissue evidence="6">Leaves</tissue>
    </source>
</reference>
<dbReference type="InterPro" id="IPR036396">
    <property type="entry name" value="Cyt_P450_sf"/>
</dbReference>
<keyword evidence="4" id="KW-0408">Iron</keyword>
<evidence type="ECO:0000256" key="3">
    <source>
        <dbReference type="ARBA" id="ARBA00023002"/>
    </source>
</evidence>
<dbReference type="GO" id="GO:0020037">
    <property type="term" value="F:heme binding"/>
    <property type="evidence" value="ECO:0007669"/>
    <property type="project" value="InterPro"/>
</dbReference>
<evidence type="ECO:0000256" key="5">
    <source>
        <dbReference type="SAM" id="Phobius"/>
    </source>
</evidence>
<comment type="similarity">
    <text evidence="1">Belongs to the cytochrome P450 family.</text>
</comment>
<protein>
    <recommendedName>
        <fullName evidence="8">Cytochrome P450</fullName>
    </recommendedName>
</protein>
<gene>
    <name evidence="6" type="ORF">HU200_015067</name>
</gene>
<evidence type="ECO:0000256" key="2">
    <source>
        <dbReference type="ARBA" id="ARBA00022723"/>
    </source>
</evidence>
<evidence type="ECO:0008006" key="8">
    <source>
        <dbReference type="Google" id="ProtNLM"/>
    </source>
</evidence>
<name>A0A835KI48_9POAL</name>
<sequence>MASLPLPSLAASAGLFLLSVLAVALLAVTLYILGVVASFAVFCIREFARRGQDRPPLIGTVFRQLRNFDSLFDEHVRYALAHRTSRLVYPGHSEFNTADPAVIEHVLKTSFSKYSRGAFNYSVMKDLFGDGIFATDGEKWRHQRKLASHEFSTKVLREFSSVVFRTNATKLADKISSAANNGTVIDMQDLLMKTTMDSIFKVGFGFELNTLSGSDESSIQFRNAFDEANSLVFHRYVDIFWQLKRYFNIGSEAKLKRNIQVIDDFVMKLIHQKREQMNGQNNVRTAKLYPEYPRAREDILSRFIMQSKTDPKTMNDRYLRDIVLNFLIAGKDTTGNTLTWFFSMLCKNPIVQHKVEFEINESVEWAEKDNTDVFTAMLNEGENALPITTTYNCMNSLLMSDGKMADEDDVLPNGYRVIKGDGMNYMIYAMGRMTYLWGEDAEDFKPERWLVNGVFQQESPYKFVSFNMKIMAATLIHFFRFKLADESKDATYKTMFTLHMDKGLHLHAYPHLNVNSQTKPTSLLKNIRSPWSEQAALMASLHLPSLAASAALFLLSVLAVALLAVTLYILGVVASFAVFCAREFARRDRDRPPLVGTVFRQLSVRA</sequence>
<keyword evidence="2" id="KW-0479">Metal-binding</keyword>
<evidence type="ECO:0000313" key="7">
    <source>
        <dbReference type="Proteomes" id="UP000636709"/>
    </source>
</evidence>
<accession>A0A835KI48</accession>